<sequence length="381" mass="41583">MREAAVDALVRGVWAAATGEASWVDALDPVARHFRARMAVVQRFDLANHRVLAIESGGAPDLEDGVLQYLRQFHQLDTRKASLLEGRLVPHGGWYHDHEHLDEQFVAGDPFYQHFLPAYGCRYVSGRTHAPAPDQACLFALELAPDRGPLDTDERAELDRLGGHLDEALRAYERLRRAQAQVLAGHQLLHTFAQPMWLIDTDRFVHDANAAARAEAQQARLLAQRGPHLVATAGRLETALLAAVHQLRGQPHGSRQVLQHRPAGAAQPLWLHLSLLQPQLSAGAFGAQAMVLVTLFDPQQVPAFDPYALSSLLDLTPTQARVATGLAQGHTVAQMAAASGTAVATVRSHLFSVMQRVGANRGDDLVRRLHDGHLLWGATGA</sequence>
<evidence type="ECO:0000313" key="2">
    <source>
        <dbReference type="EMBL" id="GCL63282.1"/>
    </source>
</evidence>
<dbReference type="GO" id="GO:0003677">
    <property type="term" value="F:DNA binding"/>
    <property type="evidence" value="ECO:0007669"/>
    <property type="project" value="InterPro"/>
</dbReference>
<comment type="caution">
    <text evidence="2">The sequence shown here is derived from an EMBL/GenBank/DDBJ whole genome shotgun (WGS) entry which is preliminary data.</text>
</comment>
<dbReference type="SUPFAM" id="SSF46894">
    <property type="entry name" value="C-terminal effector domain of the bipartite response regulators"/>
    <property type="match status" value="1"/>
</dbReference>
<feature type="domain" description="HTH luxR-type" evidence="1">
    <location>
        <begin position="312"/>
        <end position="369"/>
    </location>
</feature>
<organism evidence="2 3">
    <name type="scientific">Pseudaquabacterium pictum</name>
    <dbReference type="NCBI Taxonomy" id="2315236"/>
    <lineage>
        <taxon>Bacteria</taxon>
        <taxon>Pseudomonadati</taxon>
        <taxon>Pseudomonadota</taxon>
        <taxon>Betaproteobacteria</taxon>
        <taxon>Burkholderiales</taxon>
        <taxon>Sphaerotilaceae</taxon>
        <taxon>Pseudaquabacterium</taxon>
    </lineage>
</organism>
<dbReference type="SMART" id="SM00421">
    <property type="entry name" value="HTH_LUXR"/>
    <property type="match status" value="1"/>
</dbReference>
<dbReference type="OrthoDB" id="5497412at2"/>
<dbReference type="InterPro" id="IPR016032">
    <property type="entry name" value="Sig_transdc_resp-reg_C-effctor"/>
</dbReference>
<accession>A0A480AT61</accession>
<protein>
    <recommendedName>
        <fullName evidence="1">HTH luxR-type domain-containing protein</fullName>
    </recommendedName>
</protein>
<dbReference type="Gene3D" id="1.10.10.10">
    <property type="entry name" value="Winged helix-like DNA-binding domain superfamily/Winged helix DNA-binding domain"/>
    <property type="match status" value="1"/>
</dbReference>
<dbReference type="GO" id="GO:0006355">
    <property type="term" value="P:regulation of DNA-templated transcription"/>
    <property type="evidence" value="ECO:0007669"/>
    <property type="project" value="InterPro"/>
</dbReference>
<dbReference type="RefSeq" id="WP_137733021.1">
    <property type="nucleotide sequence ID" value="NZ_BJCL01000005.1"/>
</dbReference>
<dbReference type="InterPro" id="IPR036388">
    <property type="entry name" value="WH-like_DNA-bd_sf"/>
</dbReference>
<reference evidence="3" key="1">
    <citation type="submission" date="2019-03" db="EMBL/GenBank/DDBJ databases">
        <title>Aquabacterium pictum sp.nov., the first bacteriochlorophyll a-containing freshwater bacterium in the genus Aquabacterium of the class Betaproteobacteria.</title>
        <authorList>
            <person name="Hirose S."/>
            <person name="Tank M."/>
            <person name="Hara E."/>
            <person name="Tamaki H."/>
            <person name="Takaichi S."/>
            <person name="Haruta S."/>
            <person name="Hanada S."/>
        </authorList>
    </citation>
    <scope>NUCLEOTIDE SEQUENCE [LARGE SCALE GENOMIC DNA]</scope>
    <source>
        <strain evidence="3">W35</strain>
    </source>
</reference>
<dbReference type="EMBL" id="BJCL01000005">
    <property type="protein sequence ID" value="GCL63282.1"/>
    <property type="molecule type" value="Genomic_DNA"/>
</dbReference>
<dbReference type="AlphaFoldDB" id="A0A480AT61"/>
<evidence type="ECO:0000259" key="1">
    <source>
        <dbReference type="SMART" id="SM00421"/>
    </source>
</evidence>
<keyword evidence="3" id="KW-1185">Reference proteome</keyword>
<evidence type="ECO:0000313" key="3">
    <source>
        <dbReference type="Proteomes" id="UP000301751"/>
    </source>
</evidence>
<proteinExistence type="predicted"/>
<name>A0A480AT61_9BURK</name>
<dbReference type="Proteomes" id="UP000301751">
    <property type="component" value="Unassembled WGS sequence"/>
</dbReference>
<gene>
    <name evidence="2" type="ORF">AQPW35_23630</name>
</gene>
<dbReference type="InterPro" id="IPR000792">
    <property type="entry name" value="Tscrpt_reg_LuxR_C"/>
</dbReference>